<comment type="caution">
    <text evidence="1">The sequence shown here is derived from an EMBL/GenBank/DDBJ whole genome shotgun (WGS) entry which is preliminary data.</text>
</comment>
<dbReference type="Proteomes" id="UP001237917">
    <property type="component" value="Unassembled WGS sequence"/>
</dbReference>
<protein>
    <submittedName>
        <fullName evidence="1">Glycine/betaine ABC transporter substrate-binding protein</fullName>
    </submittedName>
</protein>
<name>A0AAW6YG56_9STRE</name>
<sequence length="45" mass="5091">LANFHWTLEDMESVMLDIANGTDPSQAAQKWIEANPDKVSEWTAE</sequence>
<dbReference type="GO" id="GO:0043190">
    <property type="term" value="C:ATP-binding cassette (ABC) transporter complex"/>
    <property type="evidence" value="ECO:0007669"/>
    <property type="project" value="InterPro"/>
</dbReference>
<accession>A0AAW6YG56</accession>
<dbReference type="SUPFAM" id="SSF53850">
    <property type="entry name" value="Periplasmic binding protein-like II"/>
    <property type="match status" value="1"/>
</dbReference>
<dbReference type="RefSeq" id="WP_336621157.1">
    <property type="nucleotide sequence ID" value="NZ_JASOPU010000129.1"/>
</dbReference>
<organism evidence="1 2">
    <name type="scientific">Streptococcus pasteurianus</name>
    <dbReference type="NCBI Taxonomy" id="197614"/>
    <lineage>
        <taxon>Bacteria</taxon>
        <taxon>Bacillati</taxon>
        <taxon>Bacillota</taxon>
        <taxon>Bacilli</taxon>
        <taxon>Lactobacillales</taxon>
        <taxon>Streptococcaceae</taxon>
        <taxon>Streptococcus</taxon>
    </lineage>
</organism>
<evidence type="ECO:0000313" key="1">
    <source>
        <dbReference type="EMBL" id="MDK7294079.1"/>
    </source>
</evidence>
<gene>
    <name evidence="1" type="ORF">QP487_11735</name>
</gene>
<proteinExistence type="predicted"/>
<evidence type="ECO:0000313" key="2">
    <source>
        <dbReference type="Proteomes" id="UP001237917"/>
    </source>
</evidence>
<dbReference type="Gene3D" id="3.40.190.10">
    <property type="entry name" value="Periplasmic binding protein-like II"/>
    <property type="match status" value="1"/>
</dbReference>
<dbReference type="GO" id="GO:0022857">
    <property type="term" value="F:transmembrane transporter activity"/>
    <property type="evidence" value="ECO:0007669"/>
    <property type="project" value="InterPro"/>
</dbReference>
<feature type="non-terminal residue" evidence="1">
    <location>
        <position position="1"/>
    </location>
</feature>
<dbReference type="AlphaFoldDB" id="A0AAW6YG56"/>
<dbReference type="EMBL" id="JASOPU010000129">
    <property type="protein sequence ID" value="MDK7294079.1"/>
    <property type="molecule type" value="Genomic_DNA"/>
</dbReference>
<reference evidence="1" key="1">
    <citation type="submission" date="2023-05" db="EMBL/GenBank/DDBJ databases">
        <title>Cataloging the Phylogenetic Diversity of Human Bladder Bacteria.</title>
        <authorList>
            <person name="Du J."/>
        </authorList>
    </citation>
    <scope>NUCLEOTIDE SEQUENCE</scope>
    <source>
        <strain evidence="1">UMB0765</strain>
    </source>
</reference>